<name>A0A814VUY6_9BILA</name>
<feature type="chain" id="PRO_5035603467" evidence="1">
    <location>
        <begin position="24"/>
        <end position="164"/>
    </location>
</feature>
<evidence type="ECO:0000256" key="1">
    <source>
        <dbReference type="SAM" id="SignalP"/>
    </source>
</evidence>
<dbReference type="Proteomes" id="UP000663829">
    <property type="component" value="Unassembled WGS sequence"/>
</dbReference>
<evidence type="ECO:0000313" key="3">
    <source>
        <dbReference type="EMBL" id="CAF3957124.1"/>
    </source>
</evidence>
<dbReference type="AlphaFoldDB" id="A0A814VUY6"/>
<protein>
    <submittedName>
        <fullName evidence="2">Uncharacterized protein</fullName>
    </submittedName>
</protein>
<sequence>MIPHFNLRIVTLIFLYLSKKLNSTNISNETETMLINNSTVATPITICNKRSSTELKNPFRPSGLRFGFGTINQIQPSSTLSGGLQLSDDAPLGLSVGGSKDINIFRQNIRNKYLPVVTDLTYEGLFYDYFFHTSNSDNNQSVCQNLFCPTYSMATVYNNSFSEP</sequence>
<gene>
    <name evidence="2" type="ORF">GPM918_LOCUS23300</name>
    <name evidence="3" type="ORF">SRO942_LOCUS23299</name>
</gene>
<keyword evidence="4" id="KW-1185">Reference proteome</keyword>
<evidence type="ECO:0000313" key="4">
    <source>
        <dbReference type="Proteomes" id="UP000663829"/>
    </source>
</evidence>
<dbReference type="Proteomes" id="UP000681722">
    <property type="component" value="Unassembled WGS sequence"/>
</dbReference>
<feature type="non-terminal residue" evidence="2">
    <location>
        <position position="164"/>
    </location>
</feature>
<evidence type="ECO:0000313" key="2">
    <source>
        <dbReference type="EMBL" id="CAF1192882.1"/>
    </source>
</evidence>
<feature type="signal peptide" evidence="1">
    <location>
        <begin position="1"/>
        <end position="23"/>
    </location>
</feature>
<proteinExistence type="predicted"/>
<dbReference type="EMBL" id="CAJNOQ010008272">
    <property type="protein sequence ID" value="CAF1192882.1"/>
    <property type="molecule type" value="Genomic_DNA"/>
</dbReference>
<organism evidence="2 4">
    <name type="scientific">Didymodactylos carnosus</name>
    <dbReference type="NCBI Taxonomy" id="1234261"/>
    <lineage>
        <taxon>Eukaryota</taxon>
        <taxon>Metazoa</taxon>
        <taxon>Spiralia</taxon>
        <taxon>Gnathifera</taxon>
        <taxon>Rotifera</taxon>
        <taxon>Eurotatoria</taxon>
        <taxon>Bdelloidea</taxon>
        <taxon>Philodinida</taxon>
        <taxon>Philodinidae</taxon>
        <taxon>Didymodactylos</taxon>
    </lineage>
</organism>
<accession>A0A814VUY6</accession>
<comment type="caution">
    <text evidence="2">The sequence shown here is derived from an EMBL/GenBank/DDBJ whole genome shotgun (WGS) entry which is preliminary data.</text>
</comment>
<reference evidence="2" key="1">
    <citation type="submission" date="2021-02" db="EMBL/GenBank/DDBJ databases">
        <authorList>
            <person name="Nowell W R."/>
        </authorList>
    </citation>
    <scope>NUCLEOTIDE SEQUENCE</scope>
</reference>
<dbReference type="EMBL" id="CAJOBC010008273">
    <property type="protein sequence ID" value="CAF3957124.1"/>
    <property type="molecule type" value="Genomic_DNA"/>
</dbReference>
<keyword evidence="1" id="KW-0732">Signal</keyword>